<reference evidence="1 2" key="1">
    <citation type="journal article" date="2016" name="Mol. Biol. Evol.">
        <title>Comparative Genomics of Early-Diverging Mushroom-Forming Fungi Provides Insights into the Origins of Lignocellulose Decay Capabilities.</title>
        <authorList>
            <person name="Nagy L.G."/>
            <person name="Riley R."/>
            <person name="Tritt A."/>
            <person name="Adam C."/>
            <person name="Daum C."/>
            <person name="Floudas D."/>
            <person name="Sun H."/>
            <person name="Yadav J.S."/>
            <person name="Pangilinan J."/>
            <person name="Larsson K.H."/>
            <person name="Matsuura K."/>
            <person name="Barry K."/>
            <person name="Labutti K."/>
            <person name="Kuo R."/>
            <person name="Ohm R.A."/>
            <person name="Bhattacharya S.S."/>
            <person name="Shirouzu T."/>
            <person name="Yoshinaga Y."/>
            <person name="Martin F.M."/>
            <person name="Grigoriev I.V."/>
            <person name="Hibbett D.S."/>
        </authorList>
    </citation>
    <scope>NUCLEOTIDE SEQUENCE [LARGE SCALE GENOMIC DNA]</scope>
    <source>
        <strain evidence="1 2">HHB12029</strain>
    </source>
</reference>
<accession>A0A165Q569</accession>
<dbReference type="EMBL" id="KV425885">
    <property type="protein sequence ID" value="KZW03098.1"/>
    <property type="molecule type" value="Genomic_DNA"/>
</dbReference>
<dbReference type="Proteomes" id="UP000077266">
    <property type="component" value="Unassembled WGS sequence"/>
</dbReference>
<dbReference type="AlphaFoldDB" id="A0A165Q569"/>
<dbReference type="InParanoid" id="A0A165Q569"/>
<keyword evidence="2" id="KW-1185">Reference proteome</keyword>
<proteinExistence type="predicted"/>
<protein>
    <recommendedName>
        <fullName evidence="3">Reverse transcriptase zinc-binding domain-containing protein</fullName>
    </recommendedName>
</protein>
<dbReference type="OrthoDB" id="2752996at2759"/>
<evidence type="ECO:0000313" key="1">
    <source>
        <dbReference type="EMBL" id="KZW03098.1"/>
    </source>
</evidence>
<gene>
    <name evidence="1" type="ORF">EXIGLDRAFT_574957</name>
</gene>
<feature type="non-terminal residue" evidence="1">
    <location>
        <position position="1"/>
    </location>
</feature>
<organism evidence="1 2">
    <name type="scientific">Exidia glandulosa HHB12029</name>
    <dbReference type="NCBI Taxonomy" id="1314781"/>
    <lineage>
        <taxon>Eukaryota</taxon>
        <taxon>Fungi</taxon>
        <taxon>Dikarya</taxon>
        <taxon>Basidiomycota</taxon>
        <taxon>Agaricomycotina</taxon>
        <taxon>Agaricomycetes</taxon>
        <taxon>Auriculariales</taxon>
        <taxon>Exidiaceae</taxon>
        <taxon>Exidia</taxon>
    </lineage>
</organism>
<dbReference type="STRING" id="1314781.A0A165Q569"/>
<feature type="non-terminal residue" evidence="1">
    <location>
        <position position="365"/>
    </location>
</feature>
<evidence type="ECO:0008006" key="3">
    <source>
        <dbReference type="Google" id="ProtNLM"/>
    </source>
</evidence>
<sequence>IIKAVEMIDPSRRLFIVTNSKGAVKKLTLLSAKNEQRGWLDHPSNADVFRHAMAALRRRTAETTLACPTKKHARPETAVLECTTVRAKEAARNAGPGREIAPDVEIYDIPGAQLHGITQKTAHTVIQQMRAKGTPARRRTTANINKVKAAVERQNGSVPTEDQIWTAIKSRDVARNVRNFLWKGLHGGHKIGDYFTNMPAPWRDYALCPLCNVTEDLQHILFGCSSRECETVWRLAAVFMANRFHPWPALSLGSVLGCWLLDFSPENVSDNGLTRAMRIVISESAFLIWKIRCERRIEHEDDTDLSPSIDEITGRWHAVINARIAHDRHLTNRRRYKGKSLNEDLVLDTWDGLLDLPENVPANWI</sequence>
<evidence type="ECO:0000313" key="2">
    <source>
        <dbReference type="Proteomes" id="UP000077266"/>
    </source>
</evidence>
<name>A0A165Q569_EXIGL</name>